<evidence type="ECO:0000256" key="9">
    <source>
        <dbReference type="SAM" id="MobiDB-lite"/>
    </source>
</evidence>
<comment type="similarity">
    <text evidence="2">Belongs to the herpesviridae ICP4 family.</text>
</comment>
<dbReference type="InterPro" id="IPR005206">
    <property type="entry name" value="Herpes_ICP4_N"/>
</dbReference>
<keyword evidence="7" id="KW-0238">DNA-binding</keyword>
<feature type="compositionally biased region" description="Low complexity" evidence="9">
    <location>
        <begin position="311"/>
        <end position="324"/>
    </location>
</feature>
<feature type="compositionally biased region" description="Low complexity" evidence="9">
    <location>
        <begin position="853"/>
        <end position="872"/>
    </location>
</feature>
<evidence type="ECO:0000256" key="2">
    <source>
        <dbReference type="ARBA" id="ARBA00007510"/>
    </source>
</evidence>
<evidence type="ECO:0000259" key="11">
    <source>
        <dbReference type="Pfam" id="PF03585"/>
    </source>
</evidence>
<protein>
    <submittedName>
        <fullName evidence="12">RS1</fullName>
    </submittedName>
</protein>
<evidence type="ECO:0000256" key="8">
    <source>
        <dbReference type="ARBA" id="ARBA00023163"/>
    </source>
</evidence>
<dbReference type="GO" id="GO:0045893">
    <property type="term" value="P:positive regulation of DNA-templated transcription"/>
    <property type="evidence" value="ECO:0007669"/>
    <property type="project" value="InterPro"/>
</dbReference>
<keyword evidence="6" id="KW-0805">Transcription regulation</keyword>
<feature type="compositionally biased region" description="Basic and acidic residues" evidence="9">
    <location>
        <begin position="551"/>
        <end position="568"/>
    </location>
</feature>
<dbReference type="InterPro" id="IPR005205">
    <property type="entry name" value="Herpes_ICP4_C"/>
</dbReference>
<dbReference type="Pfam" id="PF03585">
    <property type="entry name" value="Herpes_ICP4_C"/>
    <property type="match status" value="1"/>
</dbReference>
<feature type="compositionally biased region" description="Low complexity" evidence="9">
    <location>
        <begin position="570"/>
        <end position="584"/>
    </location>
</feature>
<accession>A0A410TJV3</accession>
<name>A0A410TJV3_HHV2</name>
<feature type="compositionally biased region" description="Acidic residues" evidence="9">
    <location>
        <begin position="617"/>
        <end position="627"/>
    </location>
</feature>
<feature type="compositionally biased region" description="Pro residues" evidence="9">
    <location>
        <begin position="297"/>
        <end position="310"/>
    </location>
</feature>
<feature type="domain" description="Herpesvirus ICP4-like protein N-terminal" evidence="10">
    <location>
        <begin position="372"/>
        <end position="544"/>
    </location>
</feature>
<organismHost>
    <name type="scientific">Homo sapiens</name>
    <name type="common">Human</name>
    <dbReference type="NCBI Taxonomy" id="9606"/>
</organismHost>
<keyword evidence="4" id="KW-0597">Phosphoprotein</keyword>
<evidence type="ECO:0000259" key="10">
    <source>
        <dbReference type="Pfam" id="PF03584"/>
    </source>
</evidence>
<evidence type="ECO:0000256" key="7">
    <source>
        <dbReference type="ARBA" id="ARBA00023125"/>
    </source>
</evidence>
<feature type="compositionally biased region" description="Acidic residues" evidence="9">
    <location>
        <begin position="159"/>
        <end position="172"/>
    </location>
</feature>
<feature type="compositionally biased region" description="Basic residues" evidence="9">
    <location>
        <begin position="204"/>
        <end position="224"/>
    </location>
</feature>
<evidence type="ECO:0000313" key="12">
    <source>
        <dbReference type="EMBL" id="QAU11052.1"/>
    </source>
</evidence>
<keyword evidence="5" id="KW-1048">Host nucleus</keyword>
<feature type="region of interest" description="Disordered" evidence="9">
    <location>
        <begin position="610"/>
        <end position="636"/>
    </location>
</feature>
<keyword evidence="8" id="KW-0804">Transcription</keyword>
<comment type="subcellular location">
    <subcellularLocation>
        <location evidence="1">Host nucleus</location>
    </subcellularLocation>
</comment>
<evidence type="ECO:0000256" key="1">
    <source>
        <dbReference type="ARBA" id="ARBA00004147"/>
    </source>
</evidence>
<feature type="compositionally biased region" description="Acidic residues" evidence="9">
    <location>
        <begin position="74"/>
        <end position="91"/>
    </location>
</feature>
<evidence type="ECO:0000256" key="4">
    <source>
        <dbReference type="ARBA" id="ARBA00022553"/>
    </source>
</evidence>
<reference evidence="12" key="1">
    <citation type="submission" date="2018-10" db="EMBL/GenBank/DDBJ databases">
        <title>Genotypic and phenotypic diversity within the neonatal HSV-2 population.</title>
        <authorList>
            <person name="Akhtar L.N."/>
            <person name="Bowen C.D."/>
            <person name="Renner D.W."/>
            <person name="Pandey U."/>
            <person name="Della Fera A.N."/>
            <person name="Kimberlin D.W."/>
            <person name="Prichard M.N."/>
            <person name="Whitley R.J."/>
            <person name="Weitzman M.D."/>
            <person name="Szpara M.L."/>
        </authorList>
    </citation>
    <scope>NUCLEOTIDE SEQUENCE</scope>
    <source>
        <strain evidence="12">SEM18</strain>
    </source>
</reference>
<feature type="region of interest" description="Disordered" evidence="9">
    <location>
        <begin position="123"/>
        <end position="342"/>
    </location>
</feature>
<evidence type="ECO:0000256" key="6">
    <source>
        <dbReference type="ARBA" id="ARBA00023015"/>
    </source>
</evidence>
<organism evidence="12">
    <name type="scientific">Human herpesvirus 2</name>
    <name type="common">HHV-2</name>
    <name type="synonym">Human herpes simplex virus 2</name>
    <dbReference type="NCBI Taxonomy" id="10310"/>
    <lineage>
        <taxon>Viruses</taxon>
        <taxon>Duplodnaviria</taxon>
        <taxon>Heunggongvirae</taxon>
        <taxon>Peploviricota</taxon>
        <taxon>Herviviricetes</taxon>
        <taxon>Herpesvirales</taxon>
        <taxon>Orthoherpesviridae</taxon>
        <taxon>Alphaherpesvirinae</taxon>
        <taxon>Simplexvirus</taxon>
        <taxon>Simplexvirus humanalpha2</taxon>
    </lineage>
</organism>
<dbReference type="GO" id="GO:0042025">
    <property type="term" value="C:host cell nucleus"/>
    <property type="evidence" value="ECO:0007669"/>
    <property type="project" value="UniProtKB-SubCell"/>
</dbReference>
<feature type="region of interest" description="Disordered" evidence="9">
    <location>
        <begin position="546"/>
        <end position="584"/>
    </location>
</feature>
<feature type="compositionally biased region" description="Low complexity" evidence="9">
    <location>
        <begin position="226"/>
        <end position="255"/>
    </location>
</feature>
<evidence type="ECO:0000256" key="3">
    <source>
        <dbReference type="ARBA" id="ARBA00022518"/>
    </source>
</evidence>
<feature type="region of interest" description="Disordered" evidence="9">
    <location>
        <begin position="786"/>
        <end position="882"/>
    </location>
</feature>
<dbReference type="EMBL" id="MK106004">
    <property type="protein sequence ID" value="QAU11052.1"/>
    <property type="molecule type" value="Genomic_DNA"/>
</dbReference>
<feature type="compositionally biased region" description="Low complexity" evidence="9">
    <location>
        <begin position="266"/>
        <end position="276"/>
    </location>
</feature>
<feature type="compositionally biased region" description="Pro residues" evidence="9">
    <location>
        <begin position="805"/>
        <end position="814"/>
    </location>
</feature>
<feature type="compositionally biased region" description="Low complexity" evidence="9">
    <location>
        <begin position="333"/>
        <end position="342"/>
    </location>
</feature>
<dbReference type="GO" id="GO:0003677">
    <property type="term" value="F:DNA binding"/>
    <property type="evidence" value="ECO:0007669"/>
    <property type="project" value="UniProtKB-KW"/>
</dbReference>
<keyword evidence="3" id="KW-0244">Early protein</keyword>
<feature type="region of interest" description="Disordered" evidence="9">
    <location>
        <begin position="1"/>
        <end position="108"/>
    </location>
</feature>
<feature type="domain" description="Herpesvirus ICP4-like protein C-terminal" evidence="11">
    <location>
        <begin position="867"/>
        <end position="1283"/>
    </location>
</feature>
<feature type="region of interest" description="Disordered" evidence="9">
    <location>
        <begin position="1300"/>
        <end position="1327"/>
    </location>
</feature>
<feature type="compositionally biased region" description="Pro residues" evidence="9">
    <location>
        <begin position="827"/>
        <end position="852"/>
    </location>
</feature>
<gene>
    <name evidence="12" type="primary">RS1</name>
</gene>
<sequence>MSAEQRKKKTTTTTTQGRGAEVAMADEDGGRLRAAAETTGGPGSPDPADGPPPTPNPDRRPAARPGFGWHGGPEENEDEADDAAADADADEAAPASGEAVDEPAADGVVSPRQLALLASMVDEAVRTIPSPPPERDGAEEEAARSPSPPRTPSMRADYGEENDDDDDDDDDRDAGRWVRGPETTSAVRGAYPDPMASLSPRPPAPRRHHHHHHRRRRRAPRRRSAASDSSKSGSSSSASSASSSASSSSSASASSSDDDDDDDAARAPASAADHAAGGTLGADDEEAGVPARAPGTAPRPSPPRAEPAPAPGAGSARTPAATAGRLERRRARAAVAGRDATGRFTAGRPRRVELDADAASGAFYARYRDGYVSGEPWPGAGPPPPGRVLYGGLGDSRPGLWGAPEAEEARARFEASGAPAPVWAPELGDAAQQYALITRLLYTPDAEAMGWLQNPRVAPGDVALDQACFRISGAARNSSSFISGSVARAVPHLGYAMAAGRFGWGLAHVAAAVAMSRRYDRAQKGFLLTSLRRAYAPLLARENAALTGARTPDDGGDANRRDGDDARGKPAAAAAPLPSAAASPADERAVPAGYGAAGVLAALGRLSAAPASAPAGADDDDDDDDDGAGGGGGGRRAEAGRVAVECLAACRGILEALAEGFDGDLAAVPGLAGARPAAPPRPGPAGAAAPPHADAPRLRAWLRELRFVRDALVLMRLRGDLRVAGGSEAAVAAVRAVSLVAGALGPALPRSPRLLSSAAAAAADLLFQNQSLRPLLADTVAAADSLAAPASAPREARKRKSPAPARAPPGGAPRPPKKSRADAPRPAAAPPAGAAPPAPPTPPTPPPRPPRPAALTRRPAEGPDPQGGWRRQPPGPSHTPAPSAAALEAYCAPRAVAELTDQPLFPAPWRPALMFDPRALASLAARCAAPPPGGAPAAFGPLRASGPLRRAAAWMRQVPDPEDVRVVILYSPLPGEDLAAGRAGGGPPPEWSAERGGLSCLLAALGNRLCGPATAAWAGNWTGAPDVSALGAQGVLLLSTRDLAFAGAVEFLGLLAGACDRRLIVVNAVRAADWPADGPVVSRQHAYLACEVLPAVQCAVRWPAARDLRRTVLASGRVFGPGVFARVEAAHARLYPDAPPLRLCRGANVRYRVRTRFGPDTLVPMSPREYRRAVLPALDGRAAASGAGDAMAPGAPDFCEDEAHSHRACARWGLGAPLRPVYVALGRDAVRGGPAELRGPRREFCARALLEPDGDAPPLVLRDDADAGPPPQIRWASAAGRAGTVLAAAGGGVEVVGTAAGLATPPRREPVDMDAELEDDDDGLFGE</sequence>
<proteinExistence type="inferred from homology"/>
<feature type="compositionally biased region" description="Basic residues" evidence="9">
    <location>
        <begin position="1"/>
        <end position="10"/>
    </location>
</feature>
<evidence type="ECO:0000256" key="5">
    <source>
        <dbReference type="ARBA" id="ARBA00022562"/>
    </source>
</evidence>
<dbReference type="Pfam" id="PF03584">
    <property type="entry name" value="Herpes_ICP4_N"/>
    <property type="match status" value="1"/>
</dbReference>
<feature type="compositionally biased region" description="Acidic residues" evidence="9">
    <location>
        <begin position="1312"/>
        <end position="1327"/>
    </location>
</feature>
<feature type="compositionally biased region" description="Pro residues" evidence="9">
    <location>
        <begin position="44"/>
        <end position="56"/>
    </location>
</feature>